<accession>A0A2U1VA87</accession>
<dbReference type="EMBL" id="PDOA01000001">
    <property type="protein sequence ID" value="PWC30832.1"/>
    <property type="molecule type" value="Genomic_DNA"/>
</dbReference>
<proteinExistence type="predicted"/>
<dbReference type="Gene3D" id="3.40.710.10">
    <property type="entry name" value="DD-peptidase/beta-lactamase superfamily"/>
    <property type="match status" value="1"/>
</dbReference>
<dbReference type="InterPro" id="IPR050789">
    <property type="entry name" value="Diverse_Enzym_Activities"/>
</dbReference>
<dbReference type="RefSeq" id="WP_109515403.1">
    <property type="nucleotide sequence ID" value="NZ_PDOA01000001.1"/>
</dbReference>
<dbReference type="GO" id="GO:0016787">
    <property type="term" value="F:hydrolase activity"/>
    <property type="evidence" value="ECO:0007669"/>
    <property type="project" value="UniProtKB-KW"/>
</dbReference>
<dbReference type="InterPro" id="IPR012338">
    <property type="entry name" value="Beta-lactam/transpept-like"/>
</dbReference>
<evidence type="ECO:0000313" key="4">
    <source>
        <dbReference type="Proteomes" id="UP000245048"/>
    </source>
</evidence>
<sequence length="338" mass="36067">MLPPHAARRSVLLALPALLLARQARAAPGAFAAALEQAAAMPQLRTLIVARGGTVLLERRFNGPPPERPVNVKSVSKAVIAALVGAAIARGLLEGTEQRIAPLLRASLPRDADPRLAQVTIGHLLSMQAGLERTSGPYYGAWVTSRDWVRAALARPFVADPGGPMLYSTGNSHLLSAILTRRTGRSTLALARDWLGGPLGIEIPPWPRDPQGVYFGGNDMLLSPRALLRFAEMHCQGGRWQGAEVLPEAWVRACWTPRTRSVFTGDAHGYGWFLDQPGGEERAYAWGYGGQMAHVLPGLEASIVMISDPDQPSGGAGGHARALHALVEEALIPALRAA</sequence>
<dbReference type="Pfam" id="PF00144">
    <property type="entry name" value="Beta-lactamase"/>
    <property type="match status" value="1"/>
</dbReference>
<evidence type="ECO:0000259" key="2">
    <source>
        <dbReference type="Pfam" id="PF00144"/>
    </source>
</evidence>
<keyword evidence="1" id="KW-0732">Signal</keyword>
<evidence type="ECO:0000313" key="3">
    <source>
        <dbReference type="EMBL" id="PWC30832.1"/>
    </source>
</evidence>
<organism evidence="3 4">
    <name type="scientific">Teichococcus aestuarii</name>
    <dbReference type="NCBI Taxonomy" id="568898"/>
    <lineage>
        <taxon>Bacteria</taxon>
        <taxon>Pseudomonadati</taxon>
        <taxon>Pseudomonadota</taxon>
        <taxon>Alphaproteobacteria</taxon>
        <taxon>Acetobacterales</taxon>
        <taxon>Roseomonadaceae</taxon>
        <taxon>Roseomonas</taxon>
    </lineage>
</organism>
<feature type="chain" id="PRO_5015539752" evidence="1">
    <location>
        <begin position="27"/>
        <end position="338"/>
    </location>
</feature>
<evidence type="ECO:0000256" key="1">
    <source>
        <dbReference type="SAM" id="SignalP"/>
    </source>
</evidence>
<name>A0A2U1VA87_9PROT</name>
<keyword evidence="4" id="KW-1185">Reference proteome</keyword>
<dbReference type="Proteomes" id="UP000245048">
    <property type="component" value="Unassembled WGS sequence"/>
</dbReference>
<feature type="signal peptide" evidence="1">
    <location>
        <begin position="1"/>
        <end position="26"/>
    </location>
</feature>
<dbReference type="PANTHER" id="PTHR43283:SF7">
    <property type="entry name" value="BETA-LACTAMASE-RELATED DOMAIN-CONTAINING PROTEIN"/>
    <property type="match status" value="1"/>
</dbReference>
<dbReference type="AlphaFoldDB" id="A0A2U1VA87"/>
<dbReference type="PANTHER" id="PTHR43283">
    <property type="entry name" value="BETA-LACTAMASE-RELATED"/>
    <property type="match status" value="1"/>
</dbReference>
<comment type="caution">
    <text evidence="3">The sequence shown here is derived from an EMBL/GenBank/DDBJ whole genome shotgun (WGS) entry which is preliminary data.</text>
</comment>
<reference evidence="4" key="1">
    <citation type="submission" date="2017-10" db="EMBL/GenBank/DDBJ databases">
        <authorList>
            <person name="Toshchakov S.V."/>
            <person name="Goeva M.A."/>
        </authorList>
    </citation>
    <scope>NUCLEOTIDE SEQUENCE [LARGE SCALE GENOMIC DNA]</scope>
    <source>
        <strain evidence="4">JR1/69-1-13</strain>
    </source>
</reference>
<protein>
    <submittedName>
        <fullName evidence="3">6-aminohexanoate hydrolase</fullName>
    </submittedName>
</protein>
<dbReference type="InterPro" id="IPR001466">
    <property type="entry name" value="Beta-lactam-related"/>
</dbReference>
<gene>
    <name evidence="3" type="ORF">CR165_02735</name>
</gene>
<feature type="domain" description="Beta-lactamase-related" evidence="2">
    <location>
        <begin position="47"/>
        <end position="322"/>
    </location>
</feature>
<keyword evidence="3" id="KW-0378">Hydrolase</keyword>
<dbReference type="SUPFAM" id="SSF56601">
    <property type="entry name" value="beta-lactamase/transpeptidase-like"/>
    <property type="match status" value="1"/>
</dbReference>
<dbReference type="OrthoDB" id="9814204at2"/>